<evidence type="ECO:0000256" key="6">
    <source>
        <dbReference type="ARBA" id="ARBA00023170"/>
    </source>
</evidence>
<feature type="signal peptide" evidence="9">
    <location>
        <begin position="1"/>
        <end position="19"/>
    </location>
</feature>
<evidence type="ECO:0008006" key="12">
    <source>
        <dbReference type="Google" id="ProtNLM"/>
    </source>
</evidence>
<dbReference type="GO" id="GO:0030424">
    <property type="term" value="C:axon"/>
    <property type="evidence" value="ECO:0007669"/>
    <property type="project" value="TreeGrafter"/>
</dbReference>
<reference evidence="10" key="1">
    <citation type="journal article" date="2023" name="Insect Mol. Biol.">
        <title>Genome sequencing provides insights into the evolution of gene families encoding plant cell wall-degrading enzymes in longhorned beetles.</title>
        <authorList>
            <person name="Shin N.R."/>
            <person name="Okamura Y."/>
            <person name="Kirsch R."/>
            <person name="Pauchet Y."/>
        </authorList>
    </citation>
    <scope>NUCLEOTIDE SEQUENCE</scope>
    <source>
        <strain evidence="10">AMC_N1</strain>
    </source>
</reference>
<keyword evidence="7" id="KW-0807">Transducer</keyword>
<keyword evidence="3 8" id="KW-0812">Transmembrane</keyword>
<keyword evidence="4 8" id="KW-1133">Transmembrane helix</keyword>
<comment type="subcellular location">
    <subcellularLocation>
        <location evidence="1">Cell membrane</location>
        <topology evidence="1">Multi-pass membrane protein</topology>
    </subcellularLocation>
</comment>
<evidence type="ECO:0000256" key="4">
    <source>
        <dbReference type="ARBA" id="ARBA00022989"/>
    </source>
</evidence>
<evidence type="ECO:0000256" key="8">
    <source>
        <dbReference type="SAM" id="Phobius"/>
    </source>
</evidence>
<protein>
    <recommendedName>
        <fullName evidence="12">Gustatory receptor</fullName>
    </recommendedName>
</protein>
<evidence type="ECO:0000313" key="11">
    <source>
        <dbReference type="Proteomes" id="UP001162162"/>
    </source>
</evidence>
<keyword evidence="11" id="KW-1185">Reference proteome</keyword>
<evidence type="ECO:0000256" key="7">
    <source>
        <dbReference type="ARBA" id="ARBA00023224"/>
    </source>
</evidence>
<dbReference type="AlphaFoldDB" id="A0AAV8YWF1"/>
<evidence type="ECO:0000256" key="2">
    <source>
        <dbReference type="ARBA" id="ARBA00022475"/>
    </source>
</evidence>
<dbReference type="InterPro" id="IPR013604">
    <property type="entry name" value="7TM_chemorcpt"/>
</dbReference>
<gene>
    <name evidence="10" type="ORF">NQ318_000430</name>
</gene>
<dbReference type="Pfam" id="PF08395">
    <property type="entry name" value="7tm_7"/>
    <property type="match status" value="1"/>
</dbReference>
<keyword evidence="2" id="KW-1003">Cell membrane</keyword>
<dbReference type="GO" id="GO:0008049">
    <property type="term" value="P:male courtship behavior"/>
    <property type="evidence" value="ECO:0007669"/>
    <property type="project" value="TreeGrafter"/>
</dbReference>
<evidence type="ECO:0000256" key="3">
    <source>
        <dbReference type="ARBA" id="ARBA00022692"/>
    </source>
</evidence>
<dbReference type="Proteomes" id="UP001162162">
    <property type="component" value="Unassembled WGS sequence"/>
</dbReference>
<dbReference type="PANTHER" id="PTHR21143">
    <property type="entry name" value="INVERTEBRATE GUSTATORY RECEPTOR"/>
    <property type="match status" value="1"/>
</dbReference>
<feature type="chain" id="PRO_5043339434" description="Gustatory receptor" evidence="9">
    <location>
        <begin position="20"/>
        <end position="107"/>
    </location>
</feature>
<organism evidence="10 11">
    <name type="scientific">Aromia moschata</name>
    <dbReference type="NCBI Taxonomy" id="1265417"/>
    <lineage>
        <taxon>Eukaryota</taxon>
        <taxon>Metazoa</taxon>
        <taxon>Ecdysozoa</taxon>
        <taxon>Arthropoda</taxon>
        <taxon>Hexapoda</taxon>
        <taxon>Insecta</taxon>
        <taxon>Pterygota</taxon>
        <taxon>Neoptera</taxon>
        <taxon>Endopterygota</taxon>
        <taxon>Coleoptera</taxon>
        <taxon>Polyphaga</taxon>
        <taxon>Cucujiformia</taxon>
        <taxon>Chrysomeloidea</taxon>
        <taxon>Cerambycidae</taxon>
        <taxon>Cerambycinae</taxon>
        <taxon>Callichromatini</taxon>
        <taxon>Aromia</taxon>
    </lineage>
</organism>
<dbReference type="GO" id="GO:0050909">
    <property type="term" value="P:sensory perception of taste"/>
    <property type="evidence" value="ECO:0007669"/>
    <property type="project" value="InterPro"/>
</dbReference>
<accession>A0AAV8YWF1</accession>
<dbReference type="GO" id="GO:0043025">
    <property type="term" value="C:neuronal cell body"/>
    <property type="evidence" value="ECO:0007669"/>
    <property type="project" value="TreeGrafter"/>
</dbReference>
<sequence length="107" mass="12181">MWFLVVCSIVVSTIVIVMSCDGVEKCGQQIVKTCFLYREVMEKPALKDDLVLFAKFVKQLSPKFSAAGFFQINQSLLSALFSAVMTYLIIIIQFNMTLYLMQYEAKT</sequence>
<evidence type="ECO:0000313" key="10">
    <source>
        <dbReference type="EMBL" id="KAJ8954998.1"/>
    </source>
</evidence>
<dbReference type="PANTHER" id="PTHR21143:SF104">
    <property type="entry name" value="GUSTATORY RECEPTOR 8A-RELATED"/>
    <property type="match status" value="1"/>
</dbReference>
<evidence type="ECO:0000256" key="9">
    <source>
        <dbReference type="SAM" id="SignalP"/>
    </source>
</evidence>
<dbReference type="GO" id="GO:0007165">
    <property type="term" value="P:signal transduction"/>
    <property type="evidence" value="ECO:0007669"/>
    <property type="project" value="UniProtKB-KW"/>
</dbReference>
<keyword evidence="9" id="KW-0732">Signal</keyword>
<comment type="caution">
    <text evidence="10">The sequence shown here is derived from an EMBL/GenBank/DDBJ whole genome shotgun (WGS) entry which is preliminary data.</text>
</comment>
<keyword evidence="6" id="KW-0675">Receptor</keyword>
<name>A0AAV8YWF1_9CUCU</name>
<evidence type="ECO:0000256" key="5">
    <source>
        <dbReference type="ARBA" id="ARBA00023136"/>
    </source>
</evidence>
<proteinExistence type="predicted"/>
<dbReference type="EMBL" id="JAPWTK010000041">
    <property type="protein sequence ID" value="KAJ8954998.1"/>
    <property type="molecule type" value="Genomic_DNA"/>
</dbReference>
<evidence type="ECO:0000256" key="1">
    <source>
        <dbReference type="ARBA" id="ARBA00004651"/>
    </source>
</evidence>
<keyword evidence="5 8" id="KW-0472">Membrane</keyword>
<dbReference type="GO" id="GO:0030425">
    <property type="term" value="C:dendrite"/>
    <property type="evidence" value="ECO:0007669"/>
    <property type="project" value="TreeGrafter"/>
</dbReference>
<feature type="transmembrane region" description="Helical" evidence="8">
    <location>
        <begin position="79"/>
        <end position="101"/>
    </location>
</feature>
<dbReference type="GO" id="GO:0005886">
    <property type="term" value="C:plasma membrane"/>
    <property type="evidence" value="ECO:0007669"/>
    <property type="project" value="UniProtKB-SubCell"/>
</dbReference>
<dbReference type="GO" id="GO:0007635">
    <property type="term" value="P:chemosensory behavior"/>
    <property type="evidence" value="ECO:0007669"/>
    <property type="project" value="TreeGrafter"/>
</dbReference>